<evidence type="ECO:0000313" key="2">
    <source>
        <dbReference type="EMBL" id="AKC95257.1"/>
    </source>
</evidence>
<sequence length="449" mass="52546">MEDKNLHVKLSVKVFETIISWLLGFNFLIAILLFFKGLKIFNMLHKSLTLSSSFVDLVTVLVKNDGELKGLQKLMEIYHIFTIITVIVVAIFIIIRLARREQDKLLKFMYIIMISFIIFANFLIYLTNDLFYALKSINERIYTQELSKVLHLLQKMQNIKDTRYIILITFGITMLLGLVSIIVYIYEVVQKKDEVFFPRLNRFLYLLPILVFIVLAVSRYTVIKNSSVIKPFDYYILGYDIDEKNNIIPVSYVNNKKIEEKYLDPYIANFLEKGLAFDIQKEDRTLEKNKSMKVSISYNVDQANELGLKIKGIIGYVKNKDKPELLKDVKKLNKKSLLHLLKKYEIKYINKNKNDDMCGYYYGTDRNNNIEVFVISKVNTDTIPLKYKLRMQPTNSVFVYQILYLGNVFINQKGDAMGYTAINNENGVLYEGDKQLINEYLKESKISKF</sequence>
<accession>A0A0E3Z9L4</accession>
<keyword evidence="1" id="KW-0472">Membrane</keyword>
<feature type="transmembrane region" description="Helical" evidence="1">
    <location>
        <begin position="108"/>
        <end position="126"/>
    </location>
</feature>
<reference evidence="2 3" key="1">
    <citation type="journal article" date="2012" name="BMC Genomics">
        <title>Genomic sequence analysis and characterization of Sneathia amnii sp. nov.</title>
        <authorList>
            <consortium name="Vaginal Microbiome Consortium (additional members)"/>
            <person name="Harwich M.D.Jr."/>
            <person name="Serrano M.G."/>
            <person name="Fettweis J.M."/>
            <person name="Alves J.M."/>
            <person name="Reimers M.A."/>
            <person name="Buck G.A."/>
            <person name="Jefferson K.K."/>
        </authorList>
    </citation>
    <scope>NUCLEOTIDE SEQUENCE [LARGE SCALE GENOMIC DNA]</scope>
    <source>
        <strain evidence="2 3">SN35</strain>
    </source>
</reference>
<feature type="transmembrane region" description="Helical" evidence="1">
    <location>
        <begin position="18"/>
        <end position="38"/>
    </location>
</feature>
<dbReference type="STRING" id="187101.VC03_01580"/>
<dbReference type="EMBL" id="CP011280">
    <property type="protein sequence ID" value="AKC95257.1"/>
    <property type="molecule type" value="Genomic_DNA"/>
</dbReference>
<keyword evidence="1" id="KW-0812">Transmembrane</keyword>
<feature type="transmembrane region" description="Helical" evidence="1">
    <location>
        <begin position="164"/>
        <end position="185"/>
    </location>
</feature>
<dbReference type="AlphaFoldDB" id="A0A0E3Z9L4"/>
<proteinExistence type="predicted"/>
<dbReference type="OrthoDB" id="94888at2"/>
<gene>
    <name evidence="2" type="ORF">VC03_01580</name>
</gene>
<dbReference type="RefSeq" id="WP_046328363.1">
    <property type="nucleotide sequence ID" value="NZ_CP011280.1"/>
</dbReference>
<feature type="transmembrane region" description="Helical" evidence="1">
    <location>
        <begin position="205"/>
        <end position="222"/>
    </location>
</feature>
<name>A0A0E3Z9L4_9FUSO</name>
<keyword evidence="1" id="KW-1133">Transmembrane helix</keyword>
<evidence type="ECO:0000256" key="1">
    <source>
        <dbReference type="SAM" id="Phobius"/>
    </source>
</evidence>
<dbReference type="PATRIC" id="fig|1069640.6.peg.298"/>
<dbReference type="HOGENOM" id="CLU_609568_0_0_0"/>
<keyword evidence="3" id="KW-1185">Reference proteome</keyword>
<feature type="transmembrane region" description="Helical" evidence="1">
    <location>
        <begin position="77"/>
        <end position="96"/>
    </location>
</feature>
<evidence type="ECO:0000313" key="3">
    <source>
        <dbReference type="Proteomes" id="UP000033103"/>
    </source>
</evidence>
<dbReference type="KEGG" id="sns:VC03_01580"/>
<dbReference type="Proteomes" id="UP000033103">
    <property type="component" value="Chromosome"/>
</dbReference>
<organism evidence="2 3">
    <name type="scientific">Sneathia vaginalis</name>
    <dbReference type="NCBI Taxonomy" id="187101"/>
    <lineage>
        <taxon>Bacteria</taxon>
        <taxon>Fusobacteriati</taxon>
        <taxon>Fusobacteriota</taxon>
        <taxon>Fusobacteriia</taxon>
        <taxon>Fusobacteriales</taxon>
        <taxon>Leptotrichiaceae</taxon>
        <taxon>Sneathia</taxon>
    </lineage>
</organism>
<protein>
    <submittedName>
        <fullName evidence="2">Uncharacterized protein</fullName>
    </submittedName>
</protein>